<keyword evidence="2" id="KW-1185">Reference proteome</keyword>
<dbReference type="Proteomes" id="UP000316426">
    <property type="component" value="Chromosome"/>
</dbReference>
<evidence type="ECO:0000313" key="2">
    <source>
        <dbReference type="Proteomes" id="UP000316426"/>
    </source>
</evidence>
<dbReference type="EMBL" id="CP036349">
    <property type="protein sequence ID" value="QDV72057.1"/>
    <property type="molecule type" value="Genomic_DNA"/>
</dbReference>
<protein>
    <submittedName>
        <fullName evidence="1">Uncharacterized protein</fullName>
    </submittedName>
</protein>
<reference evidence="1 2" key="1">
    <citation type="submission" date="2019-02" db="EMBL/GenBank/DDBJ databases">
        <title>Deep-cultivation of Planctomycetes and their phenomic and genomic characterization uncovers novel biology.</title>
        <authorList>
            <person name="Wiegand S."/>
            <person name="Jogler M."/>
            <person name="Boedeker C."/>
            <person name="Pinto D."/>
            <person name="Vollmers J."/>
            <person name="Rivas-Marin E."/>
            <person name="Kohn T."/>
            <person name="Peeters S.H."/>
            <person name="Heuer A."/>
            <person name="Rast P."/>
            <person name="Oberbeckmann S."/>
            <person name="Bunk B."/>
            <person name="Jeske O."/>
            <person name="Meyerdierks A."/>
            <person name="Storesund J.E."/>
            <person name="Kallscheuer N."/>
            <person name="Luecker S."/>
            <person name="Lage O.M."/>
            <person name="Pohl T."/>
            <person name="Merkel B.J."/>
            <person name="Hornburger P."/>
            <person name="Mueller R.-W."/>
            <person name="Bruemmer F."/>
            <person name="Labrenz M."/>
            <person name="Spormann A.M."/>
            <person name="Op den Camp H."/>
            <person name="Overmann J."/>
            <person name="Amann R."/>
            <person name="Jetten M.S.M."/>
            <person name="Mascher T."/>
            <person name="Medema M.H."/>
            <person name="Devos D.P."/>
            <person name="Kaster A.-K."/>
            <person name="Ovreas L."/>
            <person name="Rohde M."/>
            <person name="Galperin M.Y."/>
            <person name="Jogler C."/>
        </authorList>
    </citation>
    <scope>NUCLEOTIDE SEQUENCE [LARGE SCALE GENOMIC DNA]</scope>
    <source>
        <strain evidence="1 2">Spa11</strain>
    </source>
</reference>
<dbReference type="AlphaFoldDB" id="A0A518K2P2"/>
<proteinExistence type="predicted"/>
<dbReference type="KEGG" id="bmei:Spa11_02270"/>
<name>A0A518K2P2_9BACT</name>
<organism evidence="1 2">
    <name type="scientific">Botrimarina mediterranea</name>
    <dbReference type="NCBI Taxonomy" id="2528022"/>
    <lineage>
        <taxon>Bacteria</taxon>
        <taxon>Pseudomonadati</taxon>
        <taxon>Planctomycetota</taxon>
        <taxon>Planctomycetia</taxon>
        <taxon>Pirellulales</taxon>
        <taxon>Lacipirellulaceae</taxon>
        <taxon>Botrimarina</taxon>
    </lineage>
</organism>
<evidence type="ECO:0000313" key="1">
    <source>
        <dbReference type="EMBL" id="QDV72057.1"/>
    </source>
</evidence>
<gene>
    <name evidence="1" type="ORF">Spa11_02270</name>
</gene>
<sequence length="37" mass="4098">MTLKYGDQAKGRLALRRESILGLTAKNYLLIASCTVE</sequence>
<accession>A0A518K2P2</accession>